<accession>A0A2W5VGX9</accession>
<sequence length="112" mass="12880">MFTTLFRPVGPIELALIRDSDWTRFPPRLGDQPLFYPVVQETYARRIAAEWNVRESGEGHVVKFAVQTEFLQRYPEQVAGGIAHTEHWIPAEDLEAFNDHLIGKIALIASYR</sequence>
<evidence type="ECO:0008006" key="3">
    <source>
        <dbReference type="Google" id="ProtNLM"/>
    </source>
</evidence>
<dbReference type="EMBL" id="QFQP01000020">
    <property type="protein sequence ID" value="PZR09571.1"/>
    <property type="molecule type" value="Genomic_DNA"/>
</dbReference>
<proteinExistence type="predicted"/>
<name>A0A2W5VGX9_9BACT</name>
<protein>
    <recommendedName>
        <fullName evidence="3">ADP-ribosylation/crystallin J1</fullName>
    </recommendedName>
</protein>
<evidence type="ECO:0000313" key="1">
    <source>
        <dbReference type="EMBL" id="PZR09571.1"/>
    </source>
</evidence>
<dbReference type="AlphaFoldDB" id="A0A2W5VGX9"/>
<dbReference type="Proteomes" id="UP000249061">
    <property type="component" value="Unassembled WGS sequence"/>
</dbReference>
<evidence type="ECO:0000313" key="2">
    <source>
        <dbReference type="Proteomes" id="UP000249061"/>
    </source>
</evidence>
<reference evidence="1 2" key="1">
    <citation type="submission" date="2017-08" db="EMBL/GenBank/DDBJ databases">
        <title>Infants hospitalized years apart are colonized by the same room-sourced microbial strains.</title>
        <authorList>
            <person name="Brooks B."/>
            <person name="Olm M.R."/>
            <person name="Firek B.A."/>
            <person name="Baker R."/>
            <person name="Thomas B.C."/>
            <person name="Morowitz M.J."/>
            <person name="Banfield J.F."/>
        </authorList>
    </citation>
    <scope>NUCLEOTIDE SEQUENCE [LARGE SCALE GENOMIC DNA]</scope>
    <source>
        <strain evidence="1">S2_003_000_R2_14</strain>
    </source>
</reference>
<organism evidence="1 2">
    <name type="scientific">Archangium gephyra</name>
    <dbReference type="NCBI Taxonomy" id="48"/>
    <lineage>
        <taxon>Bacteria</taxon>
        <taxon>Pseudomonadati</taxon>
        <taxon>Myxococcota</taxon>
        <taxon>Myxococcia</taxon>
        <taxon>Myxococcales</taxon>
        <taxon>Cystobacterineae</taxon>
        <taxon>Archangiaceae</taxon>
        <taxon>Archangium</taxon>
    </lineage>
</organism>
<comment type="caution">
    <text evidence="1">The sequence shown here is derived from an EMBL/GenBank/DDBJ whole genome shotgun (WGS) entry which is preliminary data.</text>
</comment>
<gene>
    <name evidence="1" type="ORF">DI536_21770</name>
</gene>